<gene>
    <name evidence="3" type="ORF">PVL29_004752</name>
</gene>
<dbReference type="SUPFAM" id="SSF52540">
    <property type="entry name" value="P-loop containing nucleoside triphosphate hydrolases"/>
    <property type="match status" value="1"/>
</dbReference>
<accession>A0AA39A8Y8</accession>
<organism evidence="3 4">
    <name type="scientific">Vitis rotundifolia</name>
    <name type="common">Muscadine grape</name>
    <dbReference type="NCBI Taxonomy" id="103349"/>
    <lineage>
        <taxon>Eukaryota</taxon>
        <taxon>Viridiplantae</taxon>
        <taxon>Streptophyta</taxon>
        <taxon>Embryophyta</taxon>
        <taxon>Tracheophyta</taxon>
        <taxon>Spermatophyta</taxon>
        <taxon>Magnoliopsida</taxon>
        <taxon>eudicotyledons</taxon>
        <taxon>Gunneridae</taxon>
        <taxon>Pentapetalae</taxon>
        <taxon>rosids</taxon>
        <taxon>Vitales</taxon>
        <taxon>Vitaceae</taxon>
        <taxon>Viteae</taxon>
        <taxon>Vitis</taxon>
    </lineage>
</organism>
<reference evidence="3 4" key="1">
    <citation type="journal article" date="2023" name="BMC Biotechnol.">
        <title>Vitis rotundifolia cv Carlos genome sequencing.</title>
        <authorList>
            <person name="Huff M."/>
            <person name="Hulse-Kemp A."/>
            <person name="Scheffler B."/>
            <person name="Youngblood R."/>
            <person name="Simpson S."/>
            <person name="Babiker E."/>
            <person name="Staton M."/>
        </authorList>
    </citation>
    <scope>NUCLEOTIDE SEQUENCE [LARGE SCALE GENOMIC DNA]</scope>
    <source>
        <tissue evidence="3">Leaf</tissue>
    </source>
</reference>
<dbReference type="Pfam" id="PF00931">
    <property type="entry name" value="NB-ARC"/>
    <property type="match status" value="1"/>
</dbReference>
<protein>
    <recommendedName>
        <fullName evidence="2">NB-ARC domain-containing protein</fullName>
    </recommendedName>
</protein>
<dbReference type="InterPro" id="IPR027417">
    <property type="entry name" value="P-loop_NTPase"/>
</dbReference>
<dbReference type="GO" id="GO:0043531">
    <property type="term" value="F:ADP binding"/>
    <property type="evidence" value="ECO:0007669"/>
    <property type="project" value="InterPro"/>
</dbReference>
<dbReference type="EMBL" id="JARBHA010000004">
    <property type="protein sequence ID" value="KAJ9703112.1"/>
    <property type="molecule type" value="Genomic_DNA"/>
</dbReference>
<dbReference type="PRINTS" id="PR00364">
    <property type="entry name" value="DISEASERSIST"/>
</dbReference>
<evidence type="ECO:0000313" key="3">
    <source>
        <dbReference type="EMBL" id="KAJ9703112.1"/>
    </source>
</evidence>
<evidence type="ECO:0000313" key="4">
    <source>
        <dbReference type="Proteomes" id="UP001168098"/>
    </source>
</evidence>
<dbReference type="GO" id="GO:0006952">
    <property type="term" value="P:defense response"/>
    <property type="evidence" value="ECO:0007669"/>
    <property type="project" value="UniProtKB-KW"/>
</dbReference>
<dbReference type="InterPro" id="IPR002182">
    <property type="entry name" value="NB-ARC"/>
</dbReference>
<evidence type="ECO:0000259" key="2">
    <source>
        <dbReference type="Pfam" id="PF00931"/>
    </source>
</evidence>
<feature type="domain" description="NB-ARC" evidence="2">
    <location>
        <begin position="2"/>
        <end position="134"/>
    </location>
</feature>
<sequence length="144" mass="16265">MIARVGLGGLGETTLAQLLYNDEMIKSYFDMKAWVCVSEEFDPLRITKSILEAINAPYLSCISDIKDLNLLQVELKECLNGKKFLLILDDVWNESYNNWDMLQTPLKFGTSGSKFIVTMCTANVALTMHAHHTHLLGQLCFEDS</sequence>
<proteinExistence type="predicted"/>
<dbReference type="AlphaFoldDB" id="A0AA39A8Y8"/>
<dbReference type="Gene3D" id="3.40.50.300">
    <property type="entry name" value="P-loop containing nucleotide triphosphate hydrolases"/>
    <property type="match status" value="1"/>
</dbReference>
<name>A0AA39A8Y8_VITRO</name>
<evidence type="ECO:0000256" key="1">
    <source>
        <dbReference type="ARBA" id="ARBA00022821"/>
    </source>
</evidence>
<comment type="caution">
    <text evidence="3">The sequence shown here is derived from an EMBL/GenBank/DDBJ whole genome shotgun (WGS) entry which is preliminary data.</text>
</comment>
<dbReference type="PANTHER" id="PTHR36766:SF40">
    <property type="entry name" value="DISEASE RESISTANCE PROTEIN RGA3"/>
    <property type="match status" value="1"/>
</dbReference>
<keyword evidence="1" id="KW-0611">Plant defense</keyword>
<keyword evidence="4" id="KW-1185">Reference proteome</keyword>
<dbReference type="PANTHER" id="PTHR36766">
    <property type="entry name" value="PLANT BROAD-SPECTRUM MILDEW RESISTANCE PROTEIN RPW8"/>
    <property type="match status" value="1"/>
</dbReference>
<dbReference type="Proteomes" id="UP001168098">
    <property type="component" value="Unassembled WGS sequence"/>
</dbReference>